<organism evidence="3 4">
    <name type="scientific">Venturia nashicola</name>
    <dbReference type="NCBI Taxonomy" id="86259"/>
    <lineage>
        <taxon>Eukaryota</taxon>
        <taxon>Fungi</taxon>
        <taxon>Dikarya</taxon>
        <taxon>Ascomycota</taxon>
        <taxon>Pezizomycotina</taxon>
        <taxon>Dothideomycetes</taxon>
        <taxon>Pleosporomycetidae</taxon>
        <taxon>Venturiales</taxon>
        <taxon>Venturiaceae</taxon>
        <taxon>Venturia</taxon>
    </lineage>
</organism>
<dbReference type="PROSITE" id="PS51391">
    <property type="entry name" value="CID"/>
    <property type="match status" value="1"/>
</dbReference>
<dbReference type="STRING" id="86259.A0A4Z1P5R9"/>
<dbReference type="PANTHER" id="PTHR12460">
    <property type="entry name" value="CYCLIN-DEPENDENT KINASE INHIBITOR-RELATED PROTEIN"/>
    <property type="match status" value="1"/>
</dbReference>
<accession>A0A4Z1P5R9</accession>
<evidence type="ECO:0000256" key="1">
    <source>
        <dbReference type="SAM" id="MobiDB-lite"/>
    </source>
</evidence>
<evidence type="ECO:0000259" key="2">
    <source>
        <dbReference type="PROSITE" id="PS51391"/>
    </source>
</evidence>
<proteinExistence type="predicted"/>
<dbReference type="InterPro" id="IPR047883">
    <property type="entry name" value="Rtt103-like_CID"/>
</dbReference>
<dbReference type="CDD" id="cd17003">
    <property type="entry name" value="CID_Rtt103"/>
    <property type="match status" value="1"/>
</dbReference>
<evidence type="ECO:0000313" key="3">
    <source>
        <dbReference type="EMBL" id="TID23455.1"/>
    </source>
</evidence>
<feature type="region of interest" description="Disordered" evidence="1">
    <location>
        <begin position="281"/>
        <end position="307"/>
    </location>
</feature>
<gene>
    <name evidence="3" type="ORF">E6O75_ATG03091</name>
</gene>
<dbReference type="AlphaFoldDB" id="A0A4Z1P5R9"/>
<sequence>MSYTGDAVRAKLSALNETQEAIVTVAQWIMFHRKHSKETAQVWAQRLKDSPAPKRLNLIYLANEVVQQSKARKRSEFVDDFGPIIAEAAADAYRGATIDIQQKIRRVVEVWRERRIFQPAVQSEVEAKIDEFDKARGGGKKPALGGSLFSASSAPPEYQGILAHQAKITKSEVLSKPTIASALAEYEKQTDLSTPTPSAPVHANRLGALLKSLANAEGAVAESIKARRALVEGLERILTRNKEELVVEEAQLADINSKKTLTDAKRREVEDGILRGLVNEAEPERPESEPLTPPMPPIESITPVGTPKGFVSTTGADVIKEEPNNFAEPQPPAFEMLPQRLLEGEGTFAKQAPTNGVGEEPSAKKRKIANMVGMDDYAEFADGGLKIDADIEAML</sequence>
<dbReference type="InterPro" id="IPR006569">
    <property type="entry name" value="CID_dom"/>
</dbReference>
<reference evidence="3 4" key="1">
    <citation type="submission" date="2019-04" db="EMBL/GenBank/DDBJ databases">
        <title>High contiguity whole genome sequence and gene annotation resource for two Venturia nashicola isolates.</title>
        <authorList>
            <person name="Prokchorchik M."/>
            <person name="Won K."/>
            <person name="Lee Y."/>
            <person name="Choi E.D."/>
            <person name="Segonzac C."/>
            <person name="Sohn K.H."/>
        </authorList>
    </citation>
    <scope>NUCLEOTIDE SEQUENCE [LARGE SCALE GENOMIC DNA]</scope>
    <source>
        <strain evidence="3 4">PRI2</strain>
    </source>
</reference>
<dbReference type="Proteomes" id="UP000298493">
    <property type="component" value="Unassembled WGS sequence"/>
</dbReference>
<dbReference type="FunFam" id="1.25.40.90:FF:000030">
    <property type="entry name" value="DUF618 domain protein"/>
    <property type="match status" value="1"/>
</dbReference>
<comment type="caution">
    <text evidence="3">The sequence shown here is derived from an EMBL/GenBank/DDBJ whole genome shotgun (WGS) entry which is preliminary data.</text>
</comment>
<name>A0A4Z1P5R9_9PEZI</name>
<protein>
    <submittedName>
        <fullName evidence="3">DUF618 domain protein</fullName>
    </submittedName>
</protein>
<dbReference type="GO" id="GO:0031124">
    <property type="term" value="P:mRNA 3'-end processing"/>
    <property type="evidence" value="ECO:0007669"/>
    <property type="project" value="InterPro"/>
</dbReference>
<dbReference type="InterPro" id="IPR008942">
    <property type="entry name" value="ENTH_VHS"/>
</dbReference>
<keyword evidence="4" id="KW-1185">Reference proteome</keyword>
<dbReference type="SUPFAM" id="SSF48464">
    <property type="entry name" value="ENTH/VHS domain"/>
    <property type="match status" value="1"/>
</dbReference>
<evidence type="ECO:0000313" key="4">
    <source>
        <dbReference type="Proteomes" id="UP000298493"/>
    </source>
</evidence>
<dbReference type="Pfam" id="PF04818">
    <property type="entry name" value="CID"/>
    <property type="match status" value="1"/>
</dbReference>
<feature type="domain" description="CID" evidence="2">
    <location>
        <begin position="1"/>
        <end position="133"/>
    </location>
</feature>
<dbReference type="GO" id="GO:0099122">
    <property type="term" value="F:RNA polymerase II C-terminal domain binding"/>
    <property type="evidence" value="ECO:0007669"/>
    <property type="project" value="InterPro"/>
</dbReference>
<dbReference type="Gene3D" id="1.25.40.90">
    <property type="match status" value="1"/>
</dbReference>
<dbReference type="PANTHER" id="PTHR12460:SF0">
    <property type="entry name" value="CID DOMAIN-CONTAINING PROTEIN-RELATED"/>
    <property type="match status" value="1"/>
</dbReference>
<dbReference type="EMBL" id="SNSC02000006">
    <property type="protein sequence ID" value="TID23455.1"/>
    <property type="molecule type" value="Genomic_DNA"/>
</dbReference>
<dbReference type="SMART" id="SM00582">
    <property type="entry name" value="RPR"/>
    <property type="match status" value="1"/>
</dbReference>